<dbReference type="GO" id="GO:0000993">
    <property type="term" value="F:RNA polymerase II complex binding"/>
    <property type="evidence" value="ECO:0007669"/>
    <property type="project" value="InterPro"/>
</dbReference>
<dbReference type="GO" id="GO:0005737">
    <property type="term" value="C:cytoplasm"/>
    <property type="evidence" value="ECO:0007669"/>
    <property type="project" value="TreeGrafter"/>
</dbReference>
<dbReference type="PROSITE" id="PS51391">
    <property type="entry name" value="CID"/>
    <property type="match status" value="1"/>
</dbReference>
<dbReference type="GO" id="GO:0005849">
    <property type="term" value="C:mRNA cleavage factor complex"/>
    <property type="evidence" value="ECO:0007669"/>
    <property type="project" value="TreeGrafter"/>
</dbReference>
<feature type="region of interest" description="Disordered" evidence="1">
    <location>
        <begin position="507"/>
        <end position="539"/>
    </location>
</feature>
<dbReference type="OrthoDB" id="2129491at2759"/>
<dbReference type="InterPro" id="IPR054127">
    <property type="entry name" value="Pcf11_C"/>
</dbReference>
<dbReference type="Pfam" id="PF21936">
    <property type="entry name" value="Pcf11_C"/>
    <property type="match status" value="1"/>
</dbReference>
<dbReference type="InterPro" id="IPR047415">
    <property type="entry name" value="Pcf11_CID"/>
</dbReference>
<feature type="domain" description="CID" evidence="2">
    <location>
        <begin position="1"/>
        <end position="108"/>
    </location>
</feature>
<dbReference type="Pfam" id="PF04818">
    <property type="entry name" value="CID"/>
    <property type="match status" value="1"/>
</dbReference>
<dbReference type="AlphaFoldDB" id="A0A4R0RM14"/>
<feature type="region of interest" description="Disordered" evidence="1">
    <location>
        <begin position="183"/>
        <end position="231"/>
    </location>
</feature>
<dbReference type="InterPro" id="IPR008942">
    <property type="entry name" value="ENTH_VHS"/>
</dbReference>
<dbReference type="PANTHER" id="PTHR15921:SF3">
    <property type="entry name" value="PRE-MRNA CLEAVAGE COMPLEX 2 PROTEIN PCF11"/>
    <property type="match status" value="1"/>
</dbReference>
<dbReference type="GO" id="GO:0031124">
    <property type="term" value="P:mRNA 3'-end processing"/>
    <property type="evidence" value="ECO:0007669"/>
    <property type="project" value="InterPro"/>
</dbReference>
<name>A0A4R0RM14_9APHY</name>
<dbReference type="CDD" id="cd16982">
    <property type="entry name" value="CID_Pcf11"/>
    <property type="match status" value="1"/>
</dbReference>
<evidence type="ECO:0000259" key="2">
    <source>
        <dbReference type="PROSITE" id="PS51391"/>
    </source>
</evidence>
<organism evidence="3 4">
    <name type="scientific">Steccherinum ochraceum</name>
    <dbReference type="NCBI Taxonomy" id="92696"/>
    <lineage>
        <taxon>Eukaryota</taxon>
        <taxon>Fungi</taxon>
        <taxon>Dikarya</taxon>
        <taxon>Basidiomycota</taxon>
        <taxon>Agaricomycotina</taxon>
        <taxon>Agaricomycetes</taxon>
        <taxon>Polyporales</taxon>
        <taxon>Steccherinaceae</taxon>
        <taxon>Steccherinum</taxon>
    </lineage>
</organism>
<dbReference type="GO" id="GO:0003729">
    <property type="term" value="F:mRNA binding"/>
    <property type="evidence" value="ECO:0007669"/>
    <property type="project" value="InterPro"/>
</dbReference>
<reference evidence="3 4" key="1">
    <citation type="submission" date="2018-11" db="EMBL/GenBank/DDBJ databases">
        <title>Genome assembly of Steccherinum ochraceum LE-BIN_3174, the white-rot fungus of the Steccherinaceae family (The Residual Polyporoid clade, Polyporales, Basidiomycota).</title>
        <authorList>
            <person name="Fedorova T.V."/>
            <person name="Glazunova O.A."/>
            <person name="Landesman E.O."/>
            <person name="Moiseenko K.V."/>
            <person name="Psurtseva N.V."/>
            <person name="Savinova O.S."/>
            <person name="Shakhova N.V."/>
            <person name="Tyazhelova T.V."/>
            <person name="Vasina D.V."/>
        </authorList>
    </citation>
    <scope>NUCLEOTIDE SEQUENCE [LARGE SCALE GENOMIC DNA]</scope>
    <source>
        <strain evidence="3 4">LE-BIN_3174</strain>
    </source>
</reference>
<keyword evidence="4" id="KW-1185">Reference proteome</keyword>
<gene>
    <name evidence="3" type="ORF">EIP91_011384</name>
</gene>
<dbReference type="EMBL" id="RWJN01000073">
    <property type="protein sequence ID" value="TCD68212.1"/>
    <property type="molecule type" value="Genomic_DNA"/>
</dbReference>
<accession>A0A4R0RM14</accession>
<dbReference type="InterPro" id="IPR006569">
    <property type="entry name" value="CID_dom"/>
</dbReference>
<dbReference type="GO" id="GO:0006369">
    <property type="term" value="P:termination of RNA polymerase II transcription"/>
    <property type="evidence" value="ECO:0007669"/>
    <property type="project" value="InterPro"/>
</dbReference>
<dbReference type="InterPro" id="IPR045154">
    <property type="entry name" value="PCF11-like"/>
</dbReference>
<dbReference type="STRING" id="92696.A0A4R0RM14"/>
<dbReference type="Gene3D" id="1.25.40.90">
    <property type="match status" value="1"/>
</dbReference>
<sequence length="566" mass="62038">MIAQDHLHFADIVMQCIEAHIRRVPPWAKLPAFYLLDAISKNVYDPYARHFSTIVVRLFIDTYEQVDHSTRSKMIEMLTTWRTGAPSGKELFGTVNQIAIERHVWPEGGAEDAESSILVTAPQVLDELEIVLGQKRRVRQSDPYDQTTSHQIDTLVKLRDLIQRGAVSQAELGSIVKQLRSLAAPTSSRPPSQEMSLAPTLPAPVPASHGHQAFLPGPSNPYAAPPPPQPQYAYPPAYSQQSTFQQPKIEPSASSSVPPAAAPVVPDVTSIFNALLKAGIVTGSSSNTPTGAGATAKAETPPPITTVDDPKENDRKYRRAIRAVGVKLNSTDLNKHRTQLPSFLYDQLPGQCKQCGIRFADTPSAKKKLQDHLDMHFQVNRKASQAVGRGHSRDWYIGVEDWTHDINIDVKGKGRADAPHSMKAAAAADAAKVEAELRALYVVVPPGDEAKPISCPICKEPFKSEFNEDDEEWIWRNAVRKDDKIYHAVCHAEASASKSTLAVRLRGEVASRSRSRTPEASRSTPPKLDSPSPTRGIKRKAEDDATVALHAEQSTPPTKKLAISPI</sequence>
<feature type="compositionally biased region" description="Basic and acidic residues" evidence="1">
    <location>
        <begin position="507"/>
        <end position="519"/>
    </location>
</feature>
<dbReference type="SUPFAM" id="SSF48464">
    <property type="entry name" value="ENTH/VHS domain"/>
    <property type="match status" value="1"/>
</dbReference>
<dbReference type="Proteomes" id="UP000292702">
    <property type="component" value="Unassembled WGS sequence"/>
</dbReference>
<evidence type="ECO:0000313" key="4">
    <source>
        <dbReference type="Proteomes" id="UP000292702"/>
    </source>
</evidence>
<comment type="caution">
    <text evidence="3">The sequence shown here is derived from an EMBL/GenBank/DDBJ whole genome shotgun (WGS) entry which is preliminary data.</text>
</comment>
<protein>
    <recommendedName>
        <fullName evidence="2">CID domain-containing protein</fullName>
    </recommendedName>
</protein>
<feature type="region of interest" description="Disordered" evidence="1">
    <location>
        <begin position="283"/>
        <end position="313"/>
    </location>
</feature>
<evidence type="ECO:0000256" key="1">
    <source>
        <dbReference type="SAM" id="MobiDB-lite"/>
    </source>
</evidence>
<proteinExistence type="predicted"/>
<dbReference type="SMART" id="SM00582">
    <property type="entry name" value="RPR"/>
    <property type="match status" value="1"/>
</dbReference>
<evidence type="ECO:0000313" key="3">
    <source>
        <dbReference type="EMBL" id="TCD68212.1"/>
    </source>
</evidence>
<dbReference type="PANTHER" id="PTHR15921">
    <property type="entry name" value="PRE-MRNA CLEAVAGE COMPLEX II"/>
    <property type="match status" value="1"/>
</dbReference>
<feature type="compositionally biased region" description="Polar residues" evidence="1">
    <location>
        <begin position="184"/>
        <end position="195"/>
    </location>
</feature>